<dbReference type="SUPFAM" id="SSF52540">
    <property type="entry name" value="P-loop containing nucleoside triphosphate hydrolases"/>
    <property type="match status" value="1"/>
</dbReference>
<dbReference type="GO" id="GO:0005524">
    <property type="term" value="F:ATP binding"/>
    <property type="evidence" value="ECO:0007669"/>
    <property type="project" value="UniProtKB-KW"/>
</dbReference>
<dbReference type="InterPro" id="IPR027417">
    <property type="entry name" value="P-loop_NTPase"/>
</dbReference>
<evidence type="ECO:0000256" key="1">
    <source>
        <dbReference type="ARBA" id="ARBA00022448"/>
    </source>
</evidence>
<accession>A0A942UYS2</accession>
<keyword evidence="3 5" id="KW-0067">ATP-binding</keyword>
<protein>
    <submittedName>
        <fullName evidence="5">ATP-binding cassette domain-containing protein</fullName>
    </submittedName>
</protein>
<dbReference type="InterPro" id="IPR003593">
    <property type="entry name" value="AAA+_ATPase"/>
</dbReference>
<sequence>MKGMIFIMISLKNISKIYKKEKALDNISFDIGENQIIGLVGENGAGKTAIMKIITGLIKEYEGEFQLKNNLRISKLIDCPGFYKNYDAMKNLRILGDYNNVLEEDINEIYNLFSLDDFGTKKLSQYSLGMKQRLAIAFAFLGNPYLIILDEPLNGLDPKKTIEIINIMKNIFMLLILLSQIISYTSTL</sequence>
<dbReference type="Gene3D" id="3.40.50.300">
    <property type="entry name" value="P-loop containing nucleotide triphosphate hydrolases"/>
    <property type="match status" value="1"/>
</dbReference>
<dbReference type="Pfam" id="PF00005">
    <property type="entry name" value="ABC_tran"/>
    <property type="match status" value="1"/>
</dbReference>
<evidence type="ECO:0000259" key="4">
    <source>
        <dbReference type="PROSITE" id="PS50893"/>
    </source>
</evidence>
<keyword evidence="6" id="KW-1185">Reference proteome</keyword>
<evidence type="ECO:0000313" key="6">
    <source>
        <dbReference type="Proteomes" id="UP000724672"/>
    </source>
</evidence>
<dbReference type="Proteomes" id="UP000724672">
    <property type="component" value="Unassembled WGS sequence"/>
</dbReference>
<dbReference type="PANTHER" id="PTHR42939:SF1">
    <property type="entry name" value="ABC TRANSPORTER ATP-BINDING PROTEIN ALBC-RELATED"/>
    <property type="match status" value="1"/>
</dbReference>
<dbReference type="SMART" id="SM00382">
    <property type="entry name" value="AAA"/>
    <property type="match status" value="1"/>
</dbReference>
<comment type="caution">
    <text evidence="5">The sequence shown here is derived from an EMBL/GenBank/DDBJ whole genome shotgun (WGS) entry which is preliminary data.</text>
</comment>
<feature type="domain" description="ABC transporter" evidence="4">
    <location>
        <begin position="9"/>
        <end position="188"/>
    </location>
</feature>
<evidence type="ECO:0000256" key="2">
    <source>
        <dbReference type="ARBA" id="ARBA00022741"/>
    </source>
</evidence>
<dbReference type="RefSeq" id="WP_203367388.1">
    <property type="nucleotide sequence ID" value="NZ_WSFT01000050.1"/>
</dbReference>
<reference evidence="5" key="1">
    <citation type="submission" date="2019-12" db="EMBL/GenBank/DDBJ databases">
        <title>Clostridiaceae gen. nov. sp. nov., isolated from sediment in Xinjiang, China.</title>
        <authorList>
            <person name="Zhang R."/>
        </authorList>
    </citation>
    <scope>NUCLEOTIDE SEQUENCE</scope>
    <source>
        <strain evidence="5">D2Q-11</strain>
    </source>
</reference>
<proteinExistence type="predicted"/>
<keyword evidence="1" id="KW-0813">Transport</keyword>
<gene>
    <name evidence="5" type="ORF">GOQ27_13425</name>
</gene>
<dbReference type="PANTHER" id="PTHR42939">
    <property type="entry name" value="ABC TRANSPORTER ATP-BINDING PROTEIN ALBC-RELATED"/>
    <property type="match status" value="1"/>
</dbReference>
<dbReference type="EMBL" id="WSFT01000050">
    <property type="protein sequence ID" value="MBS4539471.1"/>
    <property type="molecule type" value="Genomic_DNA"/>
</dbReference>
<dbReference type="InterPro" id="IPR003439">
    <property type="entry name" value="ABC_transporter-like_ATP-bd"/>
</dbReference>
<dbReference type="PROSITE" id="PS50893">
    <property type="entry name" value="ABC_TRANSPORTER_2"/>
    <property type="match status" value="1"/>
</dbReference>
<name>A0A942UYS2_9FIRM</name>
<organism evidence="5 6">
    <name type="scientific">Anaeromonas frigoriresistens</name>
    <dbReference type="NCBI Taxonomy" id="2683708"/>
    <lineage>
        <taxon>Bacteria</taxon>
        <taxon>Bacillati</taxon>
        <taxon>Bacillota</taxon>
        <taxon>Tissierellia</taxon>
        <taxon>Tissierellales</taxon>
        <taxon>Thermohalobacteraceae</taxon>
        <taxon>Anaeromonas</taxon>
    </lineage>
</organism>
<evidence type="ECO:0000256" key="3">
    <source>
        <dbReference type="ARBA" id="ARBA00022840"/>
    </source>
</evidence>
<dbReference type="GO" id="GO:0016887">
    <property type="term" value="F:ATP hydrolysis activity"/>
    <property type="evidence" value="ECO:0007669"/>
    <property type="project" value="InterPro"/>
</dbReference>
<dbReference type="AlphaFoldDB" id="A0A942UYS2"/>
<evidence type="ECO:0000313" key="5">
    <source>
        <dbReference type="EMBL" id="MBS4539471.1"/>
    </source>
</evidence>
<dbReference type="InterPro" id="IPR051782">
    <property type="entry name" value="ABC_Transporter_VariousFunc"/>
</dbReference>
<keyword evidence="2" id="KW-0547">Nucleotide-binding</keyword>